<evidence type="ECO:0000313" key="1">
    <source>
        <dbReference type="Proteomes" id="UP000887565"/>
    </source>
</evidence>
<keyword evidence="1" id="KW-1185">Reference proteome</keyword>
<dbReference type="WBParaSite" id="nRc.2.0.1.t06401-RA">
    <property type="protein sequence ID" value="nRc.2.0.1.t06401-RA"/>
    <property type="gene ID" value="nRc.2.0.1.g06401"/>
</dbReference>
<accession>A0A915HYR1</accession>
<reference evidence="2" key="1">
    <citation type="submission" date="2022-11" db="UniProtKB">
        <authorList>
            <consortium name="WormBaseParasite"/>
        </authorList>
    </citation>
    <scope>IDENTIFICATION</scope>
</reference>
<dbReference type="Proteomes" id="UP000887565">
    <property type="component" value="Unplaced"/>
</dbReference>
<proteinExistence type="predicted"/>
<sequence>MRPRRLLPAIVVFGYGFIPEVYNAPVLFPHDSLDAAEIDYLAETVIAAFHNVALSDVLPPDYANRVYPTISQMALPAIMRDGVLSAYKLFMFNCTVSDHGWSFCLGTVKF</sequence>
<protein>
    <submittedName>
        <fullName evidence="2">Uncharacterized protein</fullName>
    </submittedName>
</protein>
<organism evidence="1 2">
    <name type="scientific">Romanomermis culicivorax</name>
    <name type="common">Nematode worm</name>
    <dbReference type="NCBI Taxonomy" id="13658"/>
    <lineage>
        <taxon>Eukaryota</taxon>
        <taxon>Metazoa</taxon>
        <taxon>Ecdysozoa</taxon>
        <taxon>Nematoda</taxon>
        <taxon>Enoplea</taxon>
        <taxon>Dorylaimia</taxon>
        <taxon>Mermithida</taxon>
        <taxon>Mermithoidea</taxon>
        <taxon>Mermithidae</taxon>
        <taxon>Romanomermis</taxon>
    </lineage>
</organism>
<evidence type="ECO:0000313" key="2">
    <source>
        <dbReference type="WBParaSite" id="nRc.2.0.1.t06401-RA"/>
    </source>
</evidence>
<name>A0A915HYR1_ROMCU</name>
<dbReference type="AlphaFoldDB" id="A0A915HYR1"/>